<protein>
    <submittedName>
        <fullName evidence="1">Uncharacterized protein</fullName>
    </submittedName>
</protein>
<name>A0ABV2TG47_9RHOO</name>
<organism evidence="1 2">
    <name type="scientific">Uliginosibacterium flavum</name>
    <dbReference type="NCBI Taxonomy" id="1396831"/>
    <lineage>
        <taxon>Bacteria</taxon>
        <taxon>Pseudomonadati</taxon>
        <taxon>Pseudomonadota</taxon>
        <taxon>Betaproteobacteria</taxon>
        <taxon>Rhodocyclales</taxon>
        <taxon>Zoogloeaceae</taxon>
        <taxon>Uliginosibacterium</taxon>
    </lineage>
</organism>
<reference evidence="1 2" key="1">
    <citation type="submission" date="2024-07" db="EMBL/GenBank/DDBJ databases">
        <title>Uliginosibacterium flavum JJ3220;KACC:17644.</title>
        <authorList>
            <person name="Kim M.K."/>
        </authorList>
    </citation>
    <scope>NUCLEOTIDE SEQUENCE [LARGE SCALE GENOMIC DNA]</scope>
    <source>
        <strain evidence="1 2">KACC:17644</strain>
    </source>
</reference>
<dbReference type="EMBL" id="JBEWZI010000002">
    <property type="protein sequence ID" value="MET7012895.1"/>
    <property type="molecule type" value="Genomic_DNA"/>
</dbReference>
<dbReference type="Proteomes" id="UP001549691">
    <property type="component" value="Unassembled WGS sequence"/>
</dbReference>
<dbReference type="RefSeq" id="WP_354599360.1">
    <property type="nucleotide sequence ID" value="NZ_JBEWZI010000002.1"/>
</dbReference>
<evidence type="ECO:0000313" key="1">
    <source>
        <dbReference type="EMBL" id="MET7012895.1"/>
    </source>
</evidence>
<evidence type="ECO:0000313" key="2">
    <source>
        <dbReference type="Proteomes" id="UP001549691"/>
    </source>
</evidence>
<sequence length="110" mass="12694">MPQASIVQPRADLHLLQGLHEADMEIHSKHLNMPRSRPESAKTHRPHNQRLDALDAIGRTRHRRRIKAWPRTLQQMRQIRAFANNQFRHPPSRIAPADLRIVGSGRGLVT</sequence>
<accession>A0ABV2TG47</accession>
<gene>
    <name evidence="1" type="ORF">ABXR19_01755</name>
</gene>
<proteinExistence type="predicted"/>
<keyword evidence="2" id="KW-1185">Reference proteome</keyword>
<comment type="caution">
    <text evidence="1">The sequence shown here is derived from an EMBL/GenBank/DDBJ whole genome shotgun (WGS) entry which is preliminary data.</text>
</comment>